<evidence type="ECO:0000313" key="2">
    <source>
        <dbReference type="EMBL" id="GGD83678.1"/>
    </source>
</evidence>
<evidence type="ECO:0000256" key="1">
    <source>
        <dbReference type="SAM" id="SignalP"/>
    </source>
</evidence>
<dbReference type="EMBL" id="BMIP01000014">
    <property type="protein sequence ID" value="GGD83678.1"/>
    <property type="molecule type" value="Genomic_DNA"/>
</dbReference>
<feature type="chain" id="PRO_5037713759" evidence="1">
    <location>
        <begin position="21"/>
        <end position="163"/>
    </location>
</feature>
<gene>
    <name evidence="2" type="ORF">GCM10010990_37200</name>
</gene>
<dbReference type="AlphaFoldDB" id="A0A916ZAQ8"/>
<dbReference type="Proteomes" id="UP000612349">
    <property type="component" value="Unassembled WGS sequence"/>
</dbReference>
<keyword evidence="1" id="KW-0732">Signal</keyword>
<dbReference type="RefSeq" id="WP_156521865.1">
    <property type="nucleotide sequence ID" value="NZ_BMIP01000014.1"/>
</dbReference>
<keyword evidence="3" id="KW-1185">Reference proteome</keyword>
<comment type="caution">
    <text evidence="2">The sequence shown here is derived from an EMBL/GenBank/DDBJ whole genome shotgun (WGS) entry which is preliminary data.</text>
</comment>
<sequence length="163" mass="16934">MPIPKRLFAVAVLIATPALAAPAAISVHDGWGAFRDGQRCYAISEAVSSSGKTELEPFASVSLAPGAPAVQLRLSRVVRTGSAVTLDVGERRFRLSAEGATATSRDVTTGGSAAVIAAMRASDTMTVGGRDRRNRFFRDSYSLIGAPTAIDSAIIACGLSPRK</sequence>
<reference evidence="2" key="2">
    <citation type="submission" date="2020-09" db="EMBL/GenBank/DDBJ databases">
        <authorList>
            <person name="Sun Q."/>
            <person name="Zhou Y."/>
        </authorList>
    </citation>
    <scope>NUCLEOTIDE SEQUENCE</scope>
    <source>
        <strain evidence="2">CGMCC 1.15360</strain>
    </source>
</reference>
<organism evidence="2 3">
    <name type="scientific">Croceicoccus mobilis</name>
    <dbReference type="NCBI Taxonomy" id="1703339"/>
    <lineage>
        <taxon>Bacteria</taxon>
        <taxon>Pseudomonadati</taxon>
        <taxon>Pseudomonadota</taxon>
        <taxon>Alphaproteobacteria</taxon>
        <taxon>Sphingomonadales</taxon>
        <taxon>Erythrobacteraceae</taxon>
        <taxon>Croceicoccus</taxon>
    </lineage>
</organism>
<dbReference type="OrthoDB" id="7426653at2"/>
<feature type="signal peptide" evidence="1">
    <location>
        <begin position="1"/>
        <end position="20"/>
    </location>
</feature>
<proteinExistence type="predicted"/>
<accession>A0A916ZAQ8</accession>
<evidence type="ECO:0000313" key="3">
    <source>
        <dbReference type="Proteomes" id="UP000612349"/>
    </source>
</evidence>
<name>A0A916ZAQ8_9SPHN</name>
<reference evidence="2" key="1">
    <citation type="journal article" date="2014" name="Int. J. Syst. Evol. Microbiol.">
        <title>Complete genome sequence of Corynebacterium casei LMG S-19264T (=DSM 44701T), isolated from a smear-ripened cheese.</title>
        <authorList>
            <consortium name="US DOE Joint Genome Institute (JGI-PGF)"/>
            <person name="Walter F."/>
            <person name="Albersmeier A."/>
            <person name="Kalinowski J."/>
            <person name="Ruckert C."/>
        </authorList>
    </citation>
    <scope>NUCLEOTIDE SEQUENCE</scope>
    <source>
        <strain evidence="2">CGMCC 1.15360</strain>
    </source>
</reference>
<protein>
    <submittedName>
        <fullName evidence="2">Uncharacterized protein</fullName>
    </submittedName>
</protein>